<feature type="compositionally biased region" description="Gly residues" evidence="1">
    <location>
        <begin position="47"/>
        <end position="69"/>
    </location>
</feature>
<dbReference type="Pfam" id="PF08239">
    <property type="entry name" value="SH3_3"/>
    <property type="match status" value="1"/>
</dbReference>
<reference evidence="4" key="1">
    <citation type="submission" date="2020-01" db="EMBL/GenBank/DDBJ databases">
        <title>Insect and environment-associated Actinomycetes.</title>
        <authorList>
            <person name="Currrie C."/>
            <person name="Chevrette M."/>
            <person name="Carlson C."/>
            <person name="Stubbendieck R."/>
            <person name="Wendt-Pienkowski E."/>
        </authorList>
    </citation>
    <scope>NUCLEOTIDE SEQUENCE</scope>
    <source>
        <strain evidence="4">SID7499</strain>
    </source>
</reference>
<dbReference type="Gene3D" id="2.30.30.40">
    <property type="entry name" value="SH3 Domains"/>
    <property type="match status" value="1"/>
</dbReference>
<organism evidence="4">
    <name type="scientific">Streptomyces sp. SID7499</name>
    <dbReference type="NCBI Taxonomy" id="2706086"/>
    <lineage>
        <taxon>Bacteria</taxon>
        <taxon>Bacillati</taxon>
        <taxon>Actinomycetota</taxon>
        <taxon>Actinomycetes</taxon>
        <taxon>Kitasatosporales</taxon>
        <taxon>Streptomycetaceae</taxon>
        <taxon>Streptomyces</taxon>
    </lineage>
</organism>
<evidence type="ECO:0000256" key="1">
    <source>
        <dbReference type="SAM" id="MobiDB-lite"/>
    </source>
</evidence>
<feature type="compositionally biased region" description="Low complexity" evidence="1">
    <location>
        <begin position="104"/>
        <end position="115"/>
    </location>
</feature>
<sequence>MSLRTRLSMATVAGLLAAAATITPAAAAHDDWDPSGGNGASRQDPNGGNGANGNGGGNGNGNGNGGGNGNQDQNGWSGWNSGSGGNGGNGGNGGGNGGNGGNQGTNNWNSGNNSHSNSGLYRGVVTASTLALRSAPNRGSQIIRYAHRGDEVNIFCKTGGETVQGNPLWYLLTDGTWAWGAARYIDNIGPAPRWC</sequence>
<dbReference type="InterPro" id="IPR003646">
    <property type="entry name" value="SH3-like_bac-type"/>
</dbReference>
<evidence type="ECO:0000259" key="3">
    <source>
        <dbReference type="Pfam" id="PF08239"/>
    </source>
</evidence>
<feature type="domain" description="SH3b" evidence="3">
    <location>
        <begin position="128"/>
        <end position="186"/>
    </location>
</feature>
<name>A0A6G3X349_9ACTN</name>
<evidence type="ECO:0000256" key="2">
    <source>
        <dbReference type="SAM" id="SignalP"/>
    </source>
</evidence>
<keyword evidence="2" id="KW-0732">Signal</keyword>
<gene>
    <name evidence="4" type="ORF">G3M58_37260</name>
</gene>
<proteinExistence type="predicted"/>
<dbReference type="EMBL" id="JAAGMN010003907">
    <property type="protein sequence ID" value="NEE12093.1"/>
    <property type="molecule type" value="Genomic_DNA"/>
</dbReference>
<accession>A0A6G3X349</accession>
<feature type="region of interest" description="Disordered" evidence="1">
    <location>
        <begin position="28"/>
        <end position="115"/>
    </location>
</feature>
<protein>
    <submittedName>
        <fullName evidence="4">SH3 domain-containing protein</fullName>
    </submittedName>
</protein>
<feature type="signal peptide" evidence="2">
    <location>
        <begin position="1"/>
        <end position="27"/>
    </location>
</feature>
<feature type="compositionally biased region" description="Gly residues" evidence="1">
    <location>
        <begin position="81"/>
        <end position="103"/>
    </location>
</feature>
<dbReference type="AlphaFoldDB" id="A0A6G3X349"/>
<evidence type="ECO:0000313" key="4">
    <source>
        <dbReference type="EMBL" id="NEE12093.1"/>
    </source>
</evidence>
<feature type="chain" id="PRO_5026265831" evidence="2">
    <location>
        <begin position="28"/>
        <end position="195"/>
    </location>
</feature>
<comment type="caution">
    <text evidence="4">The sequence shown here is derived from an EMBL/GenBank/DDBJ whole genome shotgun (WGS) entry which is preliminary data.</text>
</comment>